<feature type="compositionally biased region" description="Basic and acidic residues" evidence="1">
    <location>
        <begin position="334"/>
        <end position="350"/>
    </location>
</feature>
<dbReference type="InterPro" id="IPR039098">
    <property type="entry name" value="TINF2"/>
</dbReference>
<accession>A0AAW1E4W3</accession>
<dbReference type="GO" id="GO:0016233">
    <property type="term" value="P:telomere capping"/>
    <property type="evidence" value="ECO:0007669"/>
    <property type="project" value="InterPro"/>
</dbReference>
<feature type="compositionally biased region" description="Polar residues" evidence="1">
    <location>
        <begin position="682"/>
        <end position="701"/>
    </location>
</feature>
<sequence>MDGIEQRPTDTCLQNFPKLPLWIIEYVWAHKMMELQEVVDPSNWPEVDSQPLSLEDSWRLRVASAQIYSIVKNRDTEHFERVMDFLEATYRLLPRLVAPIKHMKIMFGLKTMVIMRMLREGRGMVDTVLKTSQFFPTKLPQYQGQCRQHEMFLMRKNHLDFKALAQTLAVDKDKLEDYIKNRMEEQYGEHYAQKVEDRLLHYLQELEAALPGDTYIDKILKKESPVTEEEKLLLEVITSDSVNIAATLKKLLHCDVASCRLGSISHSSAHRKNGLESSQLSKSVLCRSSSEAVLESKEAKTPLQPEVFLGGQEADQDVPKDELLLLENVSDVSRHLPTEEDGEVVRRSEEDGSDEEKEELSLRSSEDVQEAPSSPQFCSKHQRWVRSILQECPDECSEELLQANVSSSPPLFQSSSSATSSQDLTPSDIVPCPPDQQHPPSQTSTHLQTAVQVSDQTNPKDKQRSRSPGSASDASQTELLLSSRGTRLPVLLSPVVRLIDIASVGRLYPVFKPCQAPLNRFTVSGNVSSSPPLFQSSSSATSSQDLTPSDIVPCPPDQQHPPSQTSIHLQTAVQVSDQTNPKDEQRSRSPGSASDASQTELLLSSRGTRLPVLLSPVVRLIDIASVGRLYPVFKPCQAPLNRFTMSSNVSSSPPLFQSSSSATSSQDLTPFDIVPCPPDQQHPPSQTSTHLQTAVQVSDQTNPKDEQRSRSPGSASDASQTELLLSSRGTRLPVLLSPVVRLIDIASVGRLYPVFKPCQAPLNRFTVSSNKQTASALSPQVLTSPHRHTLGNNGIPLGTMIDTTIDQPDTVATTPPNTTCKVKTVTLSQDSLTSYQPPTRTSPSELSRKFRRACTTTSHSQALDEVSQNPLPEQFLEAPTILWTSCPALPDFNVSGPPIEDASNSTPQLEILSSVCAANRISLSTESSRQVVPHSSVKPLRRTRNITPFESKTRGHGRRCSTAVSPASNSDCLAVSSETCKIRRAQLKLSLRSQALLLQSKLLQPYVSLNRLSAQECYRVTKPRSSISYVEAVAQASNDDKDEEEDPDSSFDVNTLYSGDSSSSDSEDSFHCDPEYKPRFKKKRLLSE</sequence>
<dbReference type="AlphaFoldDB" id="A0AAW1E4W3"/>
<feature type="compositionally biased region" description="Polar residues" evidence="1">
    <location>
        <begin position="710"/>
        <end position="721"/>
    </location>
</feature>
<feature type="compositionally biased region" description="Low complexity" evidence="1">
    <location>
        <begin position="528"/>
        <end position="549"/>
    </location>
</feature>
<evidence type="ECO:0000259" key="2">
    <source>
        <dbReference type="Pfam" id="PF14973"/>
    </source>
</evidence>
<reference evidence="3 4" key="1">
    <citation type="journal article" date="2024" name="Genome Biol. Evol.">
        <title>Chromosome-level genome assembly of the viviparous eelpout Zoarces viviparus.</title>
        <authorList>
            <person name="Fuhrmann N."/>
            <person name="Brasseur M.V."/>
            <person name="Bakowski C.E."/>
            <person name="Podsiadlowski L."/>
            <person name="Prost S."/>
            <person name="Krehenwinkel H."/>
            <person name="Mayer C."/>
        </authorList>
    </citation>
    <scope>NUCLEOTIDE SEQUENCE [LARGE SCALE GENOMIC DNA]</scope>
    <source>
        <strain evidence="3">NO-MEL_2022_Ind0_liver</strain>
    </source>
</reference>
<feature type="compositionally biased region" description="Polar residues" evidence="1">
    <location>
        <begin position="560"/>
        <end position="579"/>
    </location>
</feature>
<proteinExistence type="predicted"/>
<dbReference type="Pfam" id="PF14973">
    <property type="entry name" value="TINF2_N"/>
    <property type="match status" value="1"/>
</dbReference>
<feature type="compositionally biased region" description="Polar residues" evidence="1">
    <location>
        <begin position="438"/>
        <end position="457"/>
    </location>
</feature>
<dbReference type="GO" id="GO:1904356">
    <property type="term" value="P:regulation of telomere maintenance via telomere lengthening"/>
    <property type="evidence" value="ECO:0007669"/>
    <property type="project" value="TreeGrafter"/>
</dbReference>
<evidence type="ECO:0000313" key="4">
    <source>
        <dbReference type="Proteomes" id="UP001488805"/>
    </source>
</evidence>
<dbReference type="InterPro" id="IPR029400">
    <property type="entry name" value="TINF2_N"/>
</dbReference>
<feature type="region of interest" description="Disordered" evidence="1">
    <location>
        <begin position="334"/>
        <end position="377"/>
    </location>
</feature>
<dbReference type="PANTHER" id="PTHR15512">
    <property type="entry name" value="TERF1-INTERACTING NUCLEAR FACTOR 2"/>
    <property type="match status" value="1"/>
</dbReference>
<feature type="domain" description="TERF1-interacting nuclear factor 2 N-terminal" evidence="2">
    <location>
        <begin position="69"/>
        <end position="211"/>
    </location>
</feature>
<dbReference type="CDD" id="cd11657">
    <property type="entry name" value="TIN2_N"/>
    <property type="match status" value="1"/>
</dbReference>
<organism evidence="3 4">
    <name type="scientific">Zoarces viviparus</name>
    <name type="common">Viviparous eelpout</name>
    <name type="synonym">Blennius viviparus</name>
    <dbReference type="NCBI Taxonomy" id="48416"/>
    <lineage>
        <taxon>Eukaryota</taxon>
        <taxon>Metazoa</taxon>
        <taxon>Chordata</taxon>
        <taxon>Craniata</taxon>
        <taxon>Vertebrata</taxon>
        <taxon>Euteleostomi</taxon>
        <taxon>Actinopterygii</taxon>
        <taxon>Neopterygii</taxon>
        <taxon>Teleostei</taxon>
        <taxon>Neoteleostei</taxon>
        <taxon>Acanthomorphata</taxon>
        <taxon>Eupercaria</taxon>
        <taxon>Perciformes</taxon>
        <taxon>Cottioidei</taxon>
        <taxon>Zoarcales</taxon>
        <taxon>Zoarcidae</taxon>
        <taxon>Zoarcinae</taxon>
        <taxon>Zoarces</taxon>
    </lineage>
</organism>
<feature type="region of interest" description="Disordered" evidence="1">
    <location>
        <begin position="1036"/>
        <end position="1075"/>
    </location>
</feature>
<dbReference type="EMBL" id="JBCEZU010000575">
    <property type="protein sequence ID" value="KAK9517238.1"/>
    <property type="molecule type" value="Genomic_DNA"/>
</dbReference>
<dbReference type="Proteomes" id="UP001488805">
    <property type="component" value="Unassembled WGS sequence"/>
</dbReference>
<keyword evidence="4" id="KW-1185">Reference proteome</keyword>
<dbReference type="PANTHER" id="PTHR15512:SF0">
    <property type="entry name" value="TERF1-INTERACTING NUCLEAR FACTOR 2"/>
    <property type="match status" value="1"/>
</dbReference>
<feature type="compositionally biased region" description="Polar residues" evidence="1">
    <location>
        <begin position="588"/>
        <end position="599"/>
    </location>
</feature>
<evidence type="ECO:0000313" key="3">
    <source>
        <dbReference type="EMBL" id="KAK9517238.1"/>
    </source>
</evidence>
<gene>
    <name evidence="3" type="ORF">VZT92_025123</name>
</gene>
<dbReference type="GO" id="GO:0042162">
    <property type="term" value="F:telomeric DNA binding"/>
    <property type="evidence" value="ECO:0007669"/>
    <property type="project" value="TreeGrafter"/>
</dbReference>
<dbReference type="GO" id="GO:0070187">
    <property type="term" value="C:shelterin complex"/>
    <property type="evidence" value="ECO:0007669"/>
    <property type="project" value="InterPro"/>
</dbReference>
<feature type="compositionally biased region" description="Polar residues" evidence="1">
    <location>
        <begin position="466"/>
        <end position="477"/>
    </location>
</feature>
<protein>
    <recommendedName>
        <fullName evidence="2">TERF1-interacting nuclear factor 2 N-terminal domain-containing protein</fullName>
    </recommendedName>
</protein>
<feature type="compositionally biased region" description="Low complexity" evidence="1">
    <location>
        <begin position="647"/>
        <end position="665"/>
    </location>
</feature>
<feature type="region of interest" description="Disordered" evidence="1">
    <location>
        <begin position="647"/>
        <end position="721"/>
    </location>
</feature>
<evidence type="ECO:0000256" key="1">
    <source>
        <dbReference type="SAM" id="MobiDB-lite"/>
    </source>
</evidence>
<feature type="region of interest" description="Disordered" evidence="1">
    <location>
        <begin position="407"/>
        <end position="477"/>
    </location>
</feature>
<feature type="compositionally biased region" description="Acidic residues" evidence="1">
    <location>
        <begin position="1040"/>
        <end position="1049"/>
    </location>
</feature>
<comment type="caution">
    <text evidence="3">The sequence shown here is derived from an EMBL/GenBank/DDBJ whole genome shotgun (WGS) entry which is preliminary data.</text>
</comment>
<feature type="region of interest" description="Disordered" evidence="1">
    <location>
        <begin position="527"/>
        <end position="599"/>
    </location>
</feature>
<name>A0AAW1E4W3_ZOAVI</name>
<feature type="compositionally biased region" description="Low complexity" evidence="1">
    <location>
        <begin position="407"/>
        <end position="427"/>
    </location>
</feature>